<dbReference type="AlphaFoldDB" id="A0A8T1X3H1"/>
<gene>
    <name evidence="6" type="ORF">PHYBOEH_011465</name>
</gene>
<evidence type="ECO:0000256" key="5">
    <source>
        <dbReference type="RuleBase" id="RU367124"/>
    </source>
</evidence>
<comment type="caution">
    <text evidence="6">The sequence shown here is derived from an EMBL/GenBank/DDBJ whole genome shotgun (WGS) entry which is preliminary data.</text>
</comment>
<reference evidence="6" key="1">
    <citation type="submission" date="2021-02" db="EMBL/GenBank/DDBJ databases">
        <authorList>
            <person name="Palmer J.M."/>
        </authorList>
    </citation>
    <scope>NUCLEOTIDE SEQUENCE</scope>
    <source>
        <strain evidence="6">SCRP23</strain>
    </source>
</reference>
<evidence type="ECO:0000313" key="7">
    <source>
        <dbReference type="Proteomes" id="UP000693981"/>
    </source>
</evidence>
<comment type="subcellular location">
    <subcellularLocation>
        <location evidence="1 5">Secreted</location>
    </subcellularLocation>
</comment>
<proteinExistence type="inferred from homology"/>
<keyword evidence="3 5" id="KW-0964">Secreted</keyword>
<dbReference type="Pfam" id="PF16810">
    <property type="entry name" value="RXLR"/>
    <property type="match status" value="1"/>
</dbReference>
<accession>A0A8T1X3H1</accession>
<comment type="similarity">
    <text evidence="2 5">Belongs to the RxLR effector family.</text>
</comment>
<evidence type="ECO:0000256" key="2">
    <source>
        <dbReference type="ARBA" id="ARBA00010400"/>
    </source>
</evidence>
<feature type="chain" id="PRO_5045004917" description="RxLR effector protein" evidence="5">
    <location>
        <begin position="21"/>
        <end position="146"/>
    </location>
</feature>
<protein>
    <recommendedName>
        <fullName evidence="5">RxLR effector protein</fullName>
    </recommendedName>
</protein>
<sequence>MRFHLFHMIAAATLLTSVGALSTATVSESSNIAKLPSGSEQLHGVNKGRFLRVKEVVDDEKQGDDDDGDEEKMFKAEVAFAAQLMSKMRIEKEIDTAVASFFSLKFTPSKLFAHYDLKHVPRGDIKWSIYSKFKVDFKKKYPHRIA</sequence>
<evidence type="ECO:0000256" key="1">
    <source>
        <dbReference type="ARBA" id="ARBA00004613"/>
    </source>
</evidence>
<dbReference type="Proteomes" id="UP000693981">
    <property type="component" value="Unassembled WGS sequence"/>
</dbReference>
<feature type="signal peptide" evidence="5">
    <location>
        <begin position="1"/>
        <end position="20"/>
    </location>
</feature>
<evidence type="ECO:0000256" key="3">
    <source>
        <dbReference type="ARBA" id="ARBA00022525"/>
    </source>
</evidence>
<comment type="function">
    <text evidence="5">Effector that suppresses plant defense responses during pathogen infection.</text>
</comment>
<evidence type="ECO:0000313" key="6">
    <source>
        <dbReference type="EMBL" id="KAG7398220.1"/>
    </source>
</evidence>
<keyword evidence="4 5" id="KW-0732">Signal</keyword>
<dbReference type="InterPro" id="IPR031825">
    <property type="entry name" value="RXLR"/>
</dbReference>
<dbReference type="EMBL" id="JAGDFL010000087">
    <property type="protein sequence ID" value="KAG7398220.1"/>
    <property type="molecule type" value="Genomic_DNA"/>
</dbReference>
<keyword evidence="7" id="KW-1185">Reference proteome</keyword>
<name>A0A8T1X3H1_9STRA</name>
<organism evidence="6 7">
    <name type="scientific">Phytophthora boehmeriae</name>
    <dbReference type="NCBI Taxonomy" id="109152"/>
    <lineage>
        <taxon>Eukaryota</taxon>
        <taxon>Sar</taxon>
        <taxon>Stramenopiles</taxon>
        <taxon>Oomycota</taxon>
        <taxon>Peronosporomycetes</taxon>
        <taxon>Peronosporales</taxon>
        <taxon>Peronosporaceae</taxon>
        <taxon>Phytophthora</taxon>
    </lineage>
</organism>
<comment type="domain">
    <text evidence="5">The RxLR-dEER motif acts to carry the protein into the host cell cytoplasm through binding to cell surface phosphatidylinositol-3-phosphate.</text>
</comment>
<evidence type="ECO:0000256" key="4">
    <source>
        <dbReference type="ARBA" id="ARBA00022729"/>
    </source>
</evidence>